<reference evidence="2 3" key="1">
    <citation type="submission" date="2016-10" db="EMBL/GenBank/DDBJ databases">
        <authorList>
            <person name="Varghese N."/>
        </authorList>
    </citation>
    <scope>NUCLEOTIDE SEQUENCE [LARGE SCALE GENOMIC DNA]</scope>
    <source>
        <strain evidence="2 3">KB11</strain>
    </source>
</reference>
<keyword evidence="1" id="KW-0812">Transmembrane</keyword>
<proteinExistence type="predicted"/>
<dbReference type="RefSeq" id="WP_004032359.1">
    <property type="nucleotide sequence ID" value="NZ_AP025586.1"/>
</dbReference>
<dbReference type="Proteomes" id="UP000232133">
    <property type="component" value="Chromosome"/>
</dbReference>
<evidence type="ECO:0000256" key="1">
    <source>
        <dbReference type="SAM" id="Phobius"/>
    </source>
</evidence>
<feature type="transmembrane region" description="Helical" evidence="1">
    <location>
        <begin position="6"/>
        <end position="25"/>
    </location>
</feature>
<sequence>MNKKVIVILVAICIIGAITIPAFISENDSSKSNTKSDFKIKIESGGTWRLDLIVDGHHSLIEGNGSRTINLGNIDSASITFNQYKGGPSTISLLDGDNTVINRGRAPNEGFATVYFYHKA</sequence>
<evidence type="ECO:0000313" key="3">
    <source>
        <dbReference type="Proteomes" id="UP000232133"/>
    </source>
</evidence>
<evidence type="ECO:0000313" key="2">
    <source>
        <dbReference type="EMBL" id="ATZ59095.1"/>
    </source>
</evidence>
<name>A0A2H4U4Q4_METSM</name>
<organism evidence="2 3">
    <name type="scientific">Methanobrevibacter smithii</name>
    <dbReference type="NCBI Taxonomy" id="2173"/>
    <lineage>
        <taxon>Archaea</taxon>
        <taxon>Methanobacteriati</taxon>
        <taxon>Methanobacteriota</taxon>
        <taxon>Methanomada group</taxon>
        <taxon>Methanobacteria</taxon>
        <taxon>Methanobacteriales</taxon>
        <taxon>Methanobacteriaceae</taxon>
        <taxon>Methanobrevibacter</taxon>
    </lineage>
</organism>
<gene>
    <name evidence="2" type="ORF">BK798_01025</name>
</gene>
<accession>A0A2H4U4Q4</accession>
<dbReference type="AlphaFoldDB" id="A0A2H4U4Q4"/>
<protein>
    <submittedName>
        <fullName evidence="2">Uncharacterized protein</fullName>
    </submittedName>
</protein>
<dbReference type="GeneID" id="78817233"/>
<keyword evidence="1" id="KW-0472">Membrane</keyword>
<dbReference type="EMBL" id="CP017803">
    <property type="protein sequence ID" value="ATZ59095.1"/>
    <property type="molecule type" value="Genomic_DNA"/>
</dbReference>
<keyword evidence="1" id="KW-1133">Transmembrane helix</keyword>